<dbReference type="Proteomes" id="UP000198606">
    <property type="component" value="Unassembled WGS sequence"/>
</dbReference>
<sequence length="481" mass="52111">MSIDITINRQAPDASGRLERIAIRVSNWAEKWFPDAYIFAALAVIVVALAAWAMGAPAHAVAQGFGDGFWSLIPFTMQMAVVAISGYVVAVSPPAAKLIEALARMPKSARSAVVLIATISLVSTLFNWAISLIFSGLLARAIARRTDLRVDYRAMGAAAYMGMGGIWALGISSAPAQLMANPASLPSGLLEISGVLPFTETIFLWQSMVMTLAILLISVLVCFYSAPTGERIKTAKDLGVDLQDSDIRLDKPTRPGEWLEYSPLVTVGLAFISAIWLFGEFTGKDPLLAISNLNTYNFLFLTIGMLLCWRPIRFVKAFYKAVPSVSGVLIQFPLYGGIAFMMTKVVNEQGETLSHLLASGFVAIATQETFSVVMGVYSAVLGFFIPSGGGKWLIEAPYVMQAANDLKVHLGWAVQVYNAAEALPNLINPFWMLPLLGVLGLKARDIVGFTFTQLLIHTPLVLFMLWFFAGTLTYVPPVIPG</sequence>
<keyword evidence="1" id="KW-0472">Membrane</keyword>
<dbReference type="Pfam" id="PF02667">
    <property type="entry name" value="SCFA_trans"/>
    <property type="match status" value="1"/>
</dbReference>
<feature type="transmembrane region" description="Helical" evidence="1">
    <location>
        <begin position="258"/>
        <end position="278"/>
    </location>
</feature>
<feature type="transmembrane region" description="Helical" evidence="1">
    <location>
        <begin position="290"/>
        <end position="309"/>
    </location>
</feature>
<dbReference type="EMBL" id="FNDG01000002">
    <property type="protein sequence ID" value="SDH09572.1"/>
    <property type="molecule type" value="Genomic_DNA"/>
</dbReference>
<dbReference type="PANTHER" id="PTHR41983">
    <property type="entry name" value="SHORT-CHAIN FATTY ACID TRANSPORTER-RELATED"/>
    <property type="match status" value="1"/>
</dbReference>
<dbReference type="AlphaFoldDB" id="A0A1G7ZLF8"/>
<feature type="transmembrane region" description="Helical" evidence="1">
    <location>
        <begin position="361"/>
        <end position="385"/>
    </location>
</feature>
<evidence type="ECO:0000313" key="2">
    <source>
        <dbReference type="EMBL" id="SDH09572.1"/>
    </source>
</evidence>
<keyword evidence="1" id="KW-0812">Transmembrane</keyword>
<feature type="transmembrane region" description="Helical" evidence="1">
    <location>
        <begin position="68"/>
        <end position="92"/>
    </location>
</feature>
<feature type="transmembrane region" description="Helical" evidence="1">
    <location>
        <begin position="321"/>
        <end position="341"/>
    </location>
</feature>
<reference evidence="2 3" key="1">
    <citation type="submission" date="2016-10" db="EMBL/GenBank/DDBJ databases">
        <authorList>
            <person name="de Groot N.N."/>
        </authorList>
    </citation>
    <scope>NUCLEOTIDE SEQUENCE [LARGE SCALE GENOMIC DNA]</scope>
    <source>
        <strain evidence="2 3">LMG 18387</strain>
    </source>
</reference>
<dbReference type="GO" id="GO:0005886">
    <property type="term" value="C:plasma membrane"/>
    <property type="evidence" value="ECO:0007669"/>
    <property type="project" value="TreeGrafter"/>
</dbReference>
<dbReference type="STRING" id="29435.SAMN05216588_102395"/>
<dbReference type="PANTHER" id="PTHR41983:SF2">
    <property type="entry name" value="SHORT-CHAIN FATTY ACID TRANSPORTER-RELATED"/>
    <property type="match status" value="1"/>
</dbReference>
<proteinExistence type="predicted"/>
<evidence type="ECO:0000256" key="1">
    <source>
        <dbReference type="SAM" id="Phobius"/>
    </source>
</evidence>
<organism evidence="2 3">
    <name type="scientific">Phytopseudomonas flavescens</name>
    <dbReference type="NCBI Taxonomy" id="29435"/>
    <lineage>
        <taxon>Bacteria</taxon>
        <taxon>Pseudomonadati</taxon>
        <taxon>Pseudomonadota</taxon>
        <taxon>Gammaproteobacteria</taxon>
        <taxon>Pseudomonadales</taxon>
        <taxon>Pseudomonadaceae</taxon>
        <taxon>Phytopseudomonas</taxon>
    </lineage>
</organism>
<feature type="transmembrane region" description="Helical" evidence="1">
    <location>
        <begin position="454"/>
        <end position="475"/>
    </location>
</feature>
<accession>A0A1G7ZLF8</accession>
<name>A0A1G7ZLF8_9GAMM</name>
<gene>
    <name evidence="2" type="ORF">SAMN05216588_102395</name>
</gene>
<evidence type="ECO:0000313" key="3">
    <source>
        <dbReference type="Proteomes" id="UP000198606"/>
    </source>
</evidence>
<keyword evidence="1" id="KW-1133">Transmembrane helix</keyword>
<feature type="transmembrane region" description="Helical" evidence="1">
    <location>
        <begin position="203"/>
        <end position="226"/>
    </location>
</feature>
<dbReference type="InterPro" id="IPR006160">
    <property type="entry name" value="SCFA_transpt_AtoE"/>
</dbReference>
<feature type="transmembrane region" description="Helical" evidence="1">
    <location>
        <begin position="36"/>
        <end position="56"/>
    </location>
</feature>
<protein>
    <submittedName>
        <fullName evidence="2">Short-chain fatty acids transporter</fullName>
    </submittedName>
</protein>
<dbReference type="RefSeq" id="WP_084303138.1">
    <property type="nucleotide sequence ID" value="NZ_FNDG01000002.1"/>
</dbReference>
<feature type="transmembrane region" description="Helical" evidence="1">
    <location>
        <begin position="112"/>
        <end position="138"/>
    </location>
</feature>